<evidence type="ECO:0000259" key="2">
    <source>
        <dbReference type="Pfam" id="PF13568"/>
    </source>
</evidence>
<dbReference type="EMBL" id="NGJN01000001">
    <property type="protein sequence ID" value="OZV71075.1"/>
    <property type="molecule type" value="Genomic_DNA"/>
</dbReference>
<evidence type="ECO:0000313" key="4">
    <source>
        <dbReference type="Proteomes" id="UP000216840"/>
    </source>
</evidence>
<dbReference type="Pfam" id="PF13568">
    <property type="entry name" value="OMP_b-brl_2"/>
    <property type="match status" value="1"/>
</dbReference>
<gene>
    <name evidence="3" type="ORF">CA834_02890</name>
</gene>
<evidence type="ECO:0000256" key="1">
    <source>
        <dbReference type="SAM" id="SignalP"/>
    </source>
</evidence>
<accession>A0A265V0J6</accession>
<dbReference type="AlphaFoldDB" id="A0A265V0J6"/>
<dbReference type="RefSeq" id="WP_094967145.1">
    <property type="nucleotide sequence ID" value="NZ_NGJN01000001.1"/>
</dbReference>
<organism evidence="3 4">
    <name type="scientific">Winogradskyella aurantia</name>
    <dbReference type="NCBI Taxonomy" id="1915063"/>
    <lineage>
        <taxon>Bacteria</taxon>
        <taxon>Pseudomonadati</taxon>
        <taxon>Bacteroidota</taxon>
        <taxon>Flavobacteriia</taxon>
        <taxon>Flavobacteriales</taxon>
        <taxon>Flavobacteriaceae</taxon>
        <taxon>Winogradskyella</taxon>
    </lineage>
</organism>
<protein>
    <recommendedName>
        <fullName evidence="2">Outer membrane protein beta-barrel domain-containing protein</fullName>
    </recommendedName>
</protein>
<name>A0A265V0J6_9FLAO</name>
<dbReference type="OrthoDB" id="959017at2"/>
<keyword evidence="4" id="KW-1185">Reference proteome</keyword>
<feature type="domain" description="Outer membrane protein beta-barrel" evidence="2">
    <location>
        <begin position="26"/>
        <end position="208"/>
    </location>
</feature>
<keyword evidence="1" id="KW-0732">Signal</keyword>
<dbReference type="InterPro" id="IPR025665">
    <property type="entry name" value="Beta-barrel_OMP_2"/>
</dbReference>
<feature type="chain" id="PRO_5012718056" description="Outer membrane protein beta-barrel domain-containing protein" evidence="1">
    <location>
        <begin position="19"/>
        <end position="232"/>
    </location>
</feature>
<proteinExistence type="predicted"/>
<evidence type="ECO:0000313" key="3">
    <source>
        <dbReference type="EMBL" id="OZV71075.1"/>
    </source>
</evidence>
<comment type="caution">
    <text evidence="3">The sequence shown here is derived from an EMBL/GenBank/DDBJ whole genome shotgun (WGS) entry which is preliminary data.</text>
</comment>
<feature type="signal peptide" evidence="1">
    <location>
        <begin position="1"/>
        <end position="18"/>
    </location>
</feature>
<dbReference type="Proteomes" id="UP000216840">
    <property type="component" value="Unassembled WGS sequence"/>
</dbReference>
<sequence length="232" mass="26977">MKNLQLILLLIFCTTGSAQTKVDQDTLELYKNYREDQFFISITYNVLNFKSPEIAQNGFSPGFHFGFIRDMPINPRRNLAIGLGIGLSLNSYNQNLSIFRSNNDINFAVFNSEERNVTQNRFSTYLVEVPIEFRWRTSTPTTYSFWRIYTGFKFGYMFYNSTTLKSDLGEQKLKNIDVFNRLQYGLTLSAGLNTWNIHLYYGLNTLFNNQSRLNNESIDLATLNIGLVFYIL</sequence>
<reference evidence="3 4" key="1">
    <citation type="submission" date="2017-05" db="EMBL/GenBank/DDBJ databases">
        <title>The draft genome sequence of Idiomarina salinarum WNB302.</title>
        <authorList>
            <person name="Sun Y."/>
            <person name="Chen B."/>
            <person name="Du Z."/>
        </authorList>
    </citation>
    <scope>NUCLEOTIDE SEQUENCE [LARGE SCALE GENOMIC DNA]</scope>
    <source>
        <strain evidence="3 4">WNB302</strain>
    </source>
</reference>